<proteinExistence type="inferred from homology"/>
<dbReference type="PANTHER" id="PTHR13707">
    <property type="entry name" value="KETOACID-COENZYME A TRANSFERASE"/>
    <property type="match status" value="1"/>
</dbReference>
<dbReference type="STRING" id="1121449.SAMN02745704_00635"/>
<evidence type="ECO:0000313" key="3">
    <source>
        <dbReference type="EMBL" id="SKA74302.1"/>
    </source>
</evidence>
<dbReference type="NCBIfam" id="TIGR02429">
    <property type="entry name" value="pcaI_scoA_fam"/>
    <property type="match status" value="1"/>
</dbReference>
<evidence type="ECO:0000256" key="2">
    <source>
        <dbReference type="ARBA" id="ARBA00022679"/>
    </source>
</evidence>
<dbReference type="OrthoDB" id="9777193at2"/>
<dbReference type="PROSITE" id="PS01273">
    <property type="entry name" value="COA_TRANSF_1"/>
    <property type="match status" value="1"/>
</dbReference>
<dbReference type="SMART" id="SM00882">
    <property type="entry name" value="CoA_trans"/>
    <property type="match status" value="1"/>
</dbReference>
<dbReference type="SUPFAM" id="SSF100950">
    <property type="entry name" value="NagB/RpiA/CoA transferase-like"/>
    <property type="match status" value="1"/>
</dbReference>
<dbReference type="InterPro" id="IPR004163">
    <property type="entry name" value="CoA_transf_BS"/>
</dbReference>
<evidence type="ECO:0000313" key="4">
    <source>
        <dbReference type="Proteomes" id="UP000190027"/>
    </source>
</evidence>
<keyword evidence="4" id="KW-1185">Reference proteome</keyword>
<protein>
    <submittedName>
        <fullName evidence="3">Acetate CoA/acetoacetate CoA-transferase alpha subunit</fullName>
    </submittedName>
</protein>
<organism evidence="3 4">
    <name type="scientific">Paucidesulfovibrio gracilis DSM 16080</name>
    <dbReference type="NCBI Taxonomy" id="1121449"/>
    <lineage>
        <taxon>Bacteria</taxon>
        <taxon>Pseudomonadati</taxon>
        <taxon>Thermodesulfobacteriota</taxon>
        <taxon>Desulfovibrionia</taxon>
        <taxon>Desulfovibrionales</taxon>
        <taxon>Desulfovibrionaceae</taxon>
        <taxon>Paucidesulfovibrio</taxon>
    </lineage>
</organism>
<name>A0A1T4WAJ1_9BACT</name>
<dbReference type="InterPro" id="IPR004165">
    <property type="entry name" value="CoA_trans_fam_I"/>
</dbReference>
<dbReference type="EMBL" id="FUYC01000002">
    <property type="protein sequence ID" value="SKA74302.1"/>
    <property type="molecule type" value="Genomic_DNA"/>
</dbReference>
<dbReference type="InterPro" id="IPR037171">
    <property type="entry name" value="NagB/RpiA_transferase-like"/>
</dbReference>
<dbReference type="Gene3D" id="3.40.1080.10">
    <property type="entry name" value="Glutaconate Coenzyme A-transferase"/>
    <property type="match status" value="1"/>
</dbReference>
<reference evidence="3 4" key="1">
    <citation type="submission" date="2017-02" db="EMBL/GenBank/DDBJ databases">
        <authorList>
            <person name="Peterson S.W."/>
        </authorList>
    </citation>
    <scope>NUCLEOTIDE SEQUENCE [LARGE SCALE GENOMIC DNA]</scope>
    <source>
        <strain evidence="3 4">DSM 16080</strain>
    </source>
</reference>
<dbReference type="Pfam" id="PF01144">
    <property type="entry name" value="CoA_trans"/>
    <property type="match status" value="1"/>
</dbReference>
<dbReference type="RefSeq" id="WP_078716206.1">
    <property type="nucleotide sequence ID" value="NZ_FUYC01000002.1"/>
</dbReference>
<keyword evidence="2 3" id="KW-0808">Transferase</keyword>
<accession>A0A1T4WAJ1</accession>
<dbReference type="Proteomes" id="UP000190027">
    <property type="component" value="Unassembled WGS sequence"/>
</dbReference>
<dbReference type="AlphaFoldDB" id="A0A1T4WAJ1"/>
<dbReference type="PANTHER" id="PTHR13707:SF60">
    <property type="entry name" value="ACETATE COA-TRANSFERASE SUBUNIT ALPHA"/>
    <property type="match status" value="1"/>
</dbReference>
<dbReference type="InterPro" id="IPR012792">
    <property type="entry name" value="3-oxoacid_CoA-transf_A"/>
</dbReference>
<dbReference type="GO" id="GO:0008410">
    <property type="term" value="F:CoA-transferase activity"/>
    <property type="evidence" value="ECO:0007669"/>
    <property type="project" value="InterPro"/>
</dbReference>
<evidence type="ECO:0000256" key="1">
    <source>
        <dbReference type="ARBA" id="ARBA00005612"/>
    </source>
</evidence>
<gene>
    <name evidence="3" type="ORF">SAMN02745704_00635</name>
</gene>
<sequence>MPPTLPPAIDKTTDPATTLARIANNSSVMVGGFGSPGTPFTLLAALLQRAPHGLTVIKNDANEQGIGVSTLMEAGCARRFVVSHMGLNSAVIEMMNQGELEVEMHPQGLLAEKIRAAGAGLTGILTDIGLDTILREKRQTMEFQGQTCIVEPSLRADAALIHAARADRWGNLVFEKTARNFNPLMATAADLVIVEALEIVDIGELDPDHIHLPGAFVDHVVPADTTLSDYGVLKHHVAQT</sequence>
<comment type="similarity">
    <text evidence="1">Belongs to the 3-oxoacid CoA-transferase subunit A family.</text>
</comment>